<accession>A0ACA9QN97</accession>
<sequence length="217" mass="25099">NIKIVEKLLQKLGVRKHVELQLIFDRLVSQGNWDHMQLVKYLASVSNSLKEIELRRLKVTAIWPKEQNTKHETSLAKGNVDDIKAKPKILRFLASDLYAPSAEMREFGMPLIEWNGKWRKNSEEAKFLFSLGLREYPPLKVILQLADASNSDTVLRSKALKYFMDNFKDKYSSEYRAEEVKVAFLPCTDPKIYETPKGCFSNAECTIMNFNALHQDL</sequence>
<dbReference type="Proteomes" id="UP000789702">
    <property type="component" value="Unassembled WGS sequence"/>
</dbReference>
<dbReference type="EMBL" id="CAJVPU010048627">
    <property type="protein sequence ID" value="CAG8755963.1"/>
    <property type="molecule type" value="Genomic_DNA"/>
</dbReference>
<organism evidence="1 2">
    <name type="scientific">Dentiscutata heterogama</name>
    <dbReference type="NCBI Taxonomy" id="1316150"/>
    <lineage>
        <taxon>Eukaryota</taxon>
        <taxon>Fungi</taxon>
        <taxon>Fungi incertae sedis</taxon>
        <taxon>Mucoromycota</taxon>
        <taxon>Glomeromycotina</taxon>
        <taxon>Glomeromycetes</taxon>
        <taxon>Diversisporales</taxon>
        <taxon>Gigasporaceae</taxon>
        <taxon>Dentiscutata</taxon>
    </lineage>
</organism>
<gene>
    <name evidence="1" type="ORF">DHETER_LOCUS14950</name>
</gene>
<protein>
    <submittedName>
        <fullName evidence="1">2209_t:CDS:1</fullName>
    </submittedName>
</protein>
<comment type="caution">
    <text evidence="1">The sequence shown here is derived from an EMBL/GenBank/DDBJ whole genome shotgun (WGS) entry which is preliminary data.</text>
</comment>
<feature type="non-terminal residue" evidence="1">
    <location>
        <position position="1"/>
    </location>
</feature>
<reference evidence="1" key="1">
    <citation type="submission" date="2021-06" db="EMBL/GenBank/DDBJ databases">
        <authorList>
            <person name="Kallberg Y."/>
            <person name="Tangrot J."/>
            <person name="Rosling A."/>
        </authorList>
    </citation>
    <scope>NUCLEOTIDE SEQUENCE</scope>
    <source>
        <strain evidence="1">IL203A</strain>
    </source>
</reference>
<evidence type="ECO:0000313" key="1">
    <source>
        <dbReference type="EMBL" id="CAG8755963.1"/>
    </source>
</evidence>
<proteinExistence type="predicted"/>
<feature type="non-terminal residue" evidence="1">
    <location>
        <position position="217"/>
    </location>
</feature>
<keyword evidence="2" id="KW-1185">Reference proteome</keyword>
<name>A0ACA9QN97_9GLOM</name>
<evidence type="ECO:0000313" key="2">
    <source>
        <dbReference type="Proteomes" id="UP000789702"/>
    </source>
</evidence>